<evidence type="ECO:0000313" key="1">
    <source>
        <dbReference type="EMBL" id="KAK9235789.1"/>
    </source>
</evidence>
<reference evidence="2" key="1">
    <citation type="journal article" date="2024" name="Front. Bioeng. Biotechnol.">
        <title>Genome-scale model development and genomic sequencing of the oleaginous clade Lipomyces.</title>
        <authorList>
            <person name="Czajka J.J."/>
            <person name="Han Y."/>
            <person name="Kim J."/>
            <person name="Mondo S.J."/>
            <person name="Hofstad B.A."/>
            <person name="Robles A."/>
            <person name="Haridas S."/>
            <person name="Riley R."/>
            <person name="LaButti K."/>
            <person name="Pangilinan J."/>
            <person name="Andreopoulos W."/>
            <person name="Lipzen A."/>
            <person name="Yan J."/>
            <person name="Wang M."/>
            <person name="Ng V."/>
            <person name="Grigoriev I.V."/>
            <person name="Spatafora J.W."/>
            <person name="Magnuson J.K."/>
            <person name="Baker S.E."/>
            <person name="Pomraning K.R."/>
        </authorList>
    </citation>
    <scope>NUCLEOTIDE SEQUENCE [LARGE SCALE GENOMIC DNA]</scope>
    <source>
        <strain evidence="2">CBS 7786</strain>
    </source>
</reference>
<name>A0ACC3SVU8_LIPKO</name>
<dbReference type="Proteomes" id="UP001433508">
    <property type="component" value="Unassembled WGS sequence"/>
</dbReference>
<sequence>MATRQIVRSIKNVANGYSRPEIKVRNATSNDPWGPSGIDMDEIAQLTFHSDTFYDVMDMLDRRLNDKGKNWRHVMKALVVLDYLLHVGSEDVVHWSKENMYIIKTLREFQYIDEENNDQGMNVRTKAKEITRFLQDDEKIQTERENRLLMRDRLGYDDDFRSYNNERTPGRRRAATLPQRSSFDIEQDVETLRAAHESKVNTKKEEQAATRRARASTASAADGAQWQKEQREKQSQKEYLDQKNSELLFGAVRTDPQPQSQQQTGQPSGAPGIQQAQPTGYQAAPVQSARPTGYVTARQIAQPTGYQQPVYGPFQTTGGYAFANTSEQQRLPQQQYAHVTGPAQYLHGVSQSLTPQYTPSQQLQTYTGPVFAQPTGQLIPQFTAQTEMPQTVTYQLLARPQQQSQRQQPLVAYTG</sequence>
<gene>
    <name evidence="1" type="ORF">V1525DRAFT_250584</name>
</gene>
<proteinExistence type="predicted"/>
<protein>
    <submittedName>
        <fullName evidence="1">Uncharacterized protein</fullName>
    </submittedName>
</protein>
<accession>A0ACC3SVU8</accession>
<dbReference type="EMBL" id="MU971404">
    <property type="protein sequence ID" value="KAK9235789.1"/>
    <property type="molecule type" value="Genomic_DNA"/>
</dbReference>
<keyword evidence="2" id="KW-1185">Reference proteome</keyword>
<evidence type="ECO:0000313" key="2">
    <source>
        <dbReference type="Proteomes" id="UP001433508"/>
    </source>
</evidence>
<organism evidence="1 2">
    <name type="scientific">Lipomyces kononenkoae</name>
    <name type="common">Yeast</name>
    <dbReference type="NCBI Taxonomy" id="34357"/>
    <lineage>
        <taxon>Eukaryota</taxon>
        <taxon>Fungi</taxon>
        <taxon>Dikarya</taxon>
        <taxon>Ascomycota</taxon>
        <taxon>Saccharomycotina</taxon>
        <taxon>Lipomycetes</taxon>
        <taxon>Lipomycetales</taxon>
        <taxon>Lipomycetaceae</taxon>
        <taxon>Lipomyces</taxon>
    </lineage>
</organism>
<comment type="caution">
    <text evidence="1">The sequence shown here is derived from an EMBL/GenBank/DDBJ whole genome shotgun (WGS) entry which is preliminary data.</text>
</comment>